<accession>A0A814Z363</accession>
<keyword evidence="1" id="KW-1133">Transmembrane helix</keyword>
<keyword evidence="1" id="KW-0812">Transmembrane</keyword>
<keyword evidence="5" id="KW-1185">Reference proteome</keyword>
<proteinExistence type="predicted"/>
<evidence type="ECO:0000313" key="3">
    <source>
        <dbReference type="EMBL" id="CAF1518768.1"/>
    </source>
</evidence>
<dbReference type="Proteomes" id="UP000663854">
    <property type="component" value="Unassembled WGS sequence"/>
</dbReference>
<protein>
    <submittedName>
        <fullName evidence="2">Uncharacterized protein</fullName>
    </submittedName>
</protein>
<evidence type="ECO:0000313" key="4">
    <source>
        <dbReference type="Proteomes" id="UP000663854"/>
    </source>
</evidence>
<sequence length="142" mass="16314">MSTDKTTMTSITNPDLNYRGSNGVHVIAVIVSLWSIEKTEKTIVKRSSAQAFQRSGRHRQQNRDLKVFRNIMVLFGIYLSGGIPTTMFIFTRIDIFYSMGIIFMSLTVVVEKSATFYVDRELFNVFKTRIRQTTTRVMPTVT</sequence>
<dbReference type="Proteomes" id="UP000663870">
    <property type="component" value="Unassembled WGS sequence"/>
</dbReference>
<evidence type="ECO:0000313" key="2">
    <source>
        <dbReference type="EMBL" id="CAF1236565.1"/>
    </source>
</evidence>
<name>A0A814Z363_9BILA</name>
<organism evidence="2 4">
    <name type="scientific">Rotaria sordida</name>
    <dbReference type="NCBI Taxonomy" id="392033"/>
    <lineage>
        <taxon>Eukaryota</taxon>
        <taxon>Metazoa</taxon>
        <taxon>Spiralia</taxon>
        <taxon>Gnathifera</taxon>
        <taxon>Rotifera</taxon>
        <taxon>Eurotatoria</taxon>
        <taxon>Bdelloidea</taxon>
        <taxon>Philodinida</taxon>
        <taxon>Philodinidae</taxon>
        <taxon>Rotaria</taxon>
    </lineage>
</organism>
<reference evidence="2" key="1">
    <citation type="submission" date="2021-02" db="EMBL/GenBank/DDBJ databases">
        <authorList>
            <person name="Nowell W R."/>
        </authorList>
    </citation>
    <scope>NUCLEOTIDE SEQUENCE</scope>
</reference>
<evidence type="ECO:0000313" key="5">
    <source>
        <dbReference type="Proteomes" id="UP000663870"/>
    </source>
</evidence>
<dbReference type="EMBL" id="CAJNOL010002643">
    <property type="protein sequence ID" value="CAF1518768.1"/>
    <property type="molecule type" value="Genomic_DNA"/>
</dbReference>
<feature type="transmembrane region" description="Helical" evidence="1">
    <location>
        <begin position="67"/>
        <end position="89"/>
    </location>
</feature>
<evidence type="ECO:0000256" key="1">
    <source>
        <dbReference type="SAM" id="Phobius"/>
    </source>
</evidence>
<feature type="transmembrane region" description="Helical" evidence="1">
    <location>
        <begin position="95"/>
        <end position="118"/>
    </location>
</feature>
<gene>
    <name evidence="3" type="ORF">JXQ802_LOCUS41444</name>
    <name evidence="2" type="ORF">PYM288_LOCUS26655</name>
</gene>
<dbReference type="AlphaFoldDB" id="A0A814Z363"/>
<keyword evidence="1" id="KW-0472">Membrane</keyword>
<comment type="caution">
    <text evidence="2">The sequence shown here is derived from an EMBL/GenBank/DDBJ whole genome shotgun (WGS) entry which is preliminary data.</text>
</comment>
<dbReference type="EMBL" id="CAJNOH010001630">
    <property type="protein sequence ID" value="CAF1236565.1"/>
    <property type="molecule type" value="Genomic_DNA"/>
</dbReference>